<feature type="compositionally biased region" description="Basic residues" evidence="1">
    <location>
        <begin position="190"/>
        <end position="211"/>
    </location>
</feature>
<name>A0A1V9XXB0_9ACAR</name>
<comment type="caution">
    <text evidence="2">The sequence shown here is derived from an EMBL/GenBank/DDBJ whole genome shotgun (WGS) entry which is preliminary data.</text>
</comment>
<evidence type="ECO:0000256" key="1">
    <source>
        <dbReference type="SAM" id="MobiDB-lite"/>
    </source>
</evidence>
<protein>
    <submittedName>
        <fullName evidence="2">Uncharacterized protein</fullName>
    </submittedName>
</protein>
<dbReference type="EMBL" id="MNPL01002742">
    <property type="protein sequence ID" value="OQR78008.1"/>
    <property type="molecule type" value="Genomic_DNA"/>
</dbReference>
<sequence>MANQSLIFLSVEEGATRNRLVGPEVEIYAPDQGVVLRCPESFEKEIQTEGTLVPQTHDGRYKAKQRSRLYHKGHARGGSDSDGRGDGTEKGWRGCLRPMSDFFDNIRRSRSGHRTDRSELLTGGKDDKKKSKMTKNKKGKETQIDASKKSKAGKKTKAGGKSKAPKTKAKTEKTQKGAKTGKTLQSAKSKGAKSKKAKTKGAKSKAAKTKGAKSALAKSKASKAGKKTEKMKSKKDAQPHQLRNLSHQSRVLLLPNLRLLQQL</sequence>
<dbReference type="Proteomes" id="UP000192247">
    <property type="component" value="Unassembled WGS sequence"/>
</dbReference>
<evidence type="ECO:0000313" key="2">
    <source>
        <dbReference type="EMBL" id="OQR78008.1"/>
    </source>
</evidence>
<feature type="compositionally biased region" description="Basic and acidic residues" evidence="1">
    <location>
        <begin position="226"/>
        <end position="238"/>
    </location>
</feature>
<reference evidence="2 3" key="1">
    <citation type="journal article" date="2017" name="Gigascience">
        <title>Draft genome of the honey bee ectoparasitic mite, Tropilaelaps mercedesae, is shaped by the parasitic life history.</title>
        <authorList>
            <person name="Dong X."/>
            <person name="Armstrong S.D."/>
            <person name="Xia D."/>
            <person name="Makepeace B.L."/>
            <person name="Darby A.C."/>
            <person name="Kadowaki T."/>
        </authorList>
    </citation>
    <scope>NUCLEOTIDE SEQUENCE [LARGE SCALE GENOMIC DNA]</scope>
    <source>
        <strain evidence="2">Wuxi-XJTLU</strain>
    </source>
</reference>
<feature type="region of interest" description="Disordered" evidence="1">
    <location>
        <begin position="47"/>
        <end position="249"/>
    </location>
</feature>
<dbReference type="InParanoid" id="A0A1V9XXB0"/>
<dbReference type="AlphaFoldDB" id="A0A1V9XXB0"/>
<proteinExistence type="predicted"/>
<feature type="compositionally biased region" description="Basic residues" evidence="1">
    <location>
        <begin position="62"/>
        <end position="75"/>
    </location>
</feature>
<feature type="compositionally biased region" description="Basic and acidic residues" evidence="1">
    <location>
        <begin position="139"/>
        <end position="148"/>
    </location>
</feature>
<feature type="compositionally biased region" description="Basic and acidic residues" evidence="1">
    <location>
        <begin position="113"/>
        <end position="129"/>
    </location>
</feature>
<evidence type="ECO:0000313" key="3">
    <source>
        <dbReference type="Proteomes" id="UP000192247"/>
    </source>
</evidence>
<organism evidence="2 3">
    <name type="scientific">Tropilaelaps mercedesae</name>
    <dbReference type="NCBI Taxonomy" id="418985"/>
    <lineage>
        <taxon>Eukaryota</taxon>
        <taxon>Metazoa</taxon>
        <taxon>Ecdysozoa</taxon>
        <taxon>Arthropoda</taxon>
        <taxon>Chelicerata</taxon>
        <taxon>Arachnida</taxon>
        <taxon>Acari</taxon>
        <taxon>Parasitiformes</taxon>
        <taxon>Mesostigmata</taxon>
        <taxon>Gamasina</taxon>
        <taxon>Dermanyssoidea</taxon>
        <taxon>Laelapidae</taxon>
        <taxon>Tropilaelaps</taxon>
    </lineage>
</organism>
<gene>
    <name evidence="2" type="ORF">BIW11_02810</name>
</gene>
<feature type="compositionally biased region" description="Basic and acidic residues" evidence="1">
    <location>
        <begin position="77"/>
        <end position="92"/>
    </location>
</feature>
<accession>A0A1V9XXB0</accession>
<feature type="compositionally biased region" description="Basic residues" evidence="1">
    <location>
        <begin position="149"/>
        <end position="168"/>
    </location>
</feature>
<keyword evidence="3" id="KW-1185">Reference proteome</keyword>
<feature type="compositionally biased region" description="Low complexity" evidence="1">
    <location>
        <begin position="177"/>
        <end position="189"/>
    </location>
</feature>